<keyword evidence="2" id="KW-1185">Reference proteome</keyword>
<accession>A0AA39HDE3</accession>
<dbReference type="AlphaFoldDB" id="A0AA39HDE3"/>
<evidence type="ECO:0000313" key="2">
    <source>
        <dbReference type="Proteomes" id="UP001175271"/>
    </source>
</evidence>
<evidence type="ECO:0000313" key="1">
    <source>
        <dbReference type="EMBL" id="KAK0403211.1"/>
    </source>
</evidence>
<gene>
    <name evidence="1" type="ORF">QR680_016783</name>
</gene>
<name>A0AA39HDE3_9BILA</name>
<organism evidence="1 2">
    <name type="scientific">Steinernema hermaphroditum</name>
    <dbReference type="NCBI Taxonomy" id="289476"/>
    <lineage>
        <taxon>Eukaryota</taxon>
        <taxon>Metazoa</taxon>
        <taxon>Ecdysozoa</taxon>
        <taxon>Nematoda</taxon>
        <taxon>Chromadorea</taxon>
        <taxon>Rhabditida</taxon>
        <taxon>Tylenchina</taxon>
        <taxon>Panagrolaimomorpha</taxon>
        <taxon>Strongyloidoidea</taxon>
        <taxon>Steinernematidae</taxon>
        <taxon>Steinernema</taxon>
    </lineage>
</organism>
<reference evidence="1" key="1">
    <citation type="submission" date="2023-06" db="EMBL/GenBank/DDBJ databases">
        <title>Genomic analysis of the entomopathogenic nematode Steinernema hermaphroditum.</title>
        <authorList>
            <person name="Schwarz E.M."/>
            <person name="Heppert J.K."/>
            <person name="Baniya A."/>
            <person name="Schwartz H.T."/>
            <person name="Tan C.-H."/>
            <person name="Antoshechkin I."/>
            <person name="Sternberg P.W."/>
            <person name="Goodrich-Blair H."/>
            <person name="Dillman A.R."/>
        </authorList>
    </citation>
    <scope>NUCLEOTIDE SEQUENCE</scope>
    <source>
        <strain evidence="1">PS9179</strain>
        <tissue evidence="1">Whole animal</tissue>
    </source>
</reference>
<dbReference type="EMBL" id="JAUCMV010000004">
    <property type="protein sequence ID" value="KAK0403211.1"/>
    <property type="molecule type" value="Genomic_DNA"/>
</dbReference>
<protein>
    <submittedName>
        <fullName evidence="1">Uncharacterized protein</fullName>
    </submittedName>
</protein>
<sequence length="303" mass="34997">MNGLPLVFIESVLNTQKDLLPFLSFDDSSWCFLAERAISTRRRFDVSIYYNSLSKLWKHSIKLEQHGGHFLPVSLDDALAMRGRVRIKNLSFVPVDLQSPEEARIPTDEVLTFLLTLLQVGPHIEELNLSFLCALNELEAGVFFDLFQDRFSVSALRIPYFPRSIQFLSKQMAHGLLDLLVLCGNNWPRSTEELLIDVVLNSDLKHLAIQAHTGLCFQEKILGRLIDRLSECERMRKVVAYFETTREFLDRFDPEDRVRTGAGSVLWQEWRWKKEGERTVQVETSSLNVHNTPTHLELCCFNL</sequence>
<proteinExistence type="predicted"/>
<dbReference type="Proteomes" id="UP001175271">
    <property type="component" value="Unassembled WGS sequence"/>
</dbReference>
<comment type="caution">
    <text evidence="1">The sequence shown here is derived from an EMBL/GenBank/DDBJ whole genome shotgun (WGS) entry which is preliminary data.</text>
</comment>